<protein>
    <submittedName>
        <fullName evidence="1">Uncharacterized protein</fullName>
    </submittedName>
</protein>
<name>A0AAE1FI79_PETCI</name>
<evidence type="ECO:0000313" key="1">
    <source>
        <dbReference type="EMBL" id="KAK3873986.1"/>
    </source>
</evidence>
<keyword evidence="2" id="KW-1185">Reference proteome</keyword>
<dbReference type="AlphaFoldDB" id="A0AAE1FI79"/>
<dbReference type="Proteomes" id="UP001286313">
    <property type="component" value="Unassembled WGS sequence"/>
</dbReference>
<proteinExistence type="predicted"/>
<accession>A0AAE1FI79</accession>
<gene>
    <name evidence="1" type="ORF">Pcinc_021041</name>
</gene>
<sequence>MEERWRRVEEVTVGLVKGGKDGGKVEKVEDVTVGLEKGGKDGGKVEKVEEKGGGCDSRRLATHRSHEVCLPACLACLTPTHPPTMLACFTICHPLTLSASLIIFHPFCCLLTSLSFTHPVYLPACLTLVALE</sequence>
<dbReference type="EMBL" id="JAWQEG010002154">
    <property type="protein sequence ID" value="KAK3873986.1"/>
    <property type="molecule type" value="Genomic_DNA"/>
</dbReference>
<comment type="caution">
    <text evidence="1">The sequence shown here is derived from an EMBL/GenBank/DDBJ whole genome shotgun (WGS) entry which is preliminary data.</text>
</comment>
<organism evidence="1 2">
    <name type="scientific">Petrolisthes cinctipes</name>
    <name type="common">Flat porcelain crab</name>
    <dbReference type="NCBI Taxonomy" id="88211"/>
    <lineage>
        <taxon>Eukaryota</taxon>
        <taxon>Metazoa</taxon>
        <taxon>Ecdysozoa</taxon>
        <taxon>Arthropoda</taxon>
        <taxon>Crustacea</taxon>
        <taxon>Multicrustacea</taxon>
        <taxon>Malacostraca</taxon>
        <taxon>Eumalacostraca</taxon>
        <taxon>Eucarida</taxon>
        <taxon>Decapoda</taxon>
        <taxon>Pleocyemata</taxon>
        <taxon>Anomura</taxon>
        <taxon>Galatheoidea</taxon>
        <taxon>Porcellanidae</taxon>
        <taxon>Petrolisthes</taxon>
    </lineage>
</organism>
<reference evidence="1" key="1">
    <citation type="submission" date="2023-10" db="EMBL/GenBank/DDBJ databases">
        <title>Genome assemblies of two species of porcelain crab, Petrolisthes cinctipes and Petrolisthes manimaculis (Anomura: Porcellanidae).</title>
        <authorList>
            <person name="Angst P."/>
        </authorList>
    </citation>
    <scope>NUCLEOTIDE SEQUENCE</scope>
    <source>
        <strain evidence="1">PB745_01</strain>
        <tissue evidence="1">Gill</tissue>
    </source>
</reference>
<evidence type="ECO:0000313" key="2">
    <source>
        <dbReference type="Proteomes" id="UP001286313"/>
    </source>
</evidence>